<feature type="compositionally biased region" description="Polar residues" evidence="2">
    <location>
        <begin position="450"/>
        <end position="464"/>
    </location>
</feature>
<evidence type="ECO:0000313" key="3">
    <source>
        <dbReference type="EMBL" id="QHT26733.1"/>
    </source>
</evidence>
<reference evidence="3" key="1">
    <citation type="journal article" date="2020" name="Nature">
        <title>Giant virus diversity and host interactions through global metagenomics.</title>
        <authorList>
            <person name="Schulz F."/>
            <person name="Roux S."/>
            <person name="Paez-Espino D."/>
            <person name="Jungbluth S."/>
            <person name="Walsh D.A."/>
            <person name="Denef V.J."/>
            <person name="McMahon K.D."/>
            <person name="Konstantinidis K.T."/>
            <person name="Eloe-Fadrosh E.A."/>
            <person name="Kyrpides N.C."/>
            <person name="Woyke T."/>
        </authorList>
    </citation>
    <scope>NUCLEOTIDE SEQUENCE</scope>
    <source>
        <strain evidence="3">GVMAG-M-3300023179-2</strain>
    </source>
</reference>
<dbReference type="InterPro" id="IPR043910">
    <property type="entry name" value="DUF5767"/>
</dbReference>
<feature type="region of interest" description="Disordered" evidence="2">
    <location>
        <begin position="450"/>
        <end position="482"/>
    </location>
</feature>
<keyword evidence="1" id="KW-0175">Coiled coil</keyword>
<evidence type="ECO:0000256" key="1">
    <source>
        <dbReference type="SAM" id="Coils"/>
    </source>
</evidence>
<feature type="coiled-coil region" evidence="1">
    <location>
        <begin position="331"/>
        <end position="360"/>
    </location>
</feature>
<feature type="compositionally biased region" description="Low complexity" evidence="2">
    <location>
        <begin position="73"/>
        <end position="115"/>
    </location>
</feature>
<name>A0A6C0EEA1_9ZZZZ</name>
<feature type="compositionally biased region" description="Low complexity" evidence="2">
    <location>
        <begin position="55"/>
        <end position="65"/>
    </location>
</feature>
<proteinExistence type="predicted"/>
<dbReference type="EMBL" id="MN739801">
    <property type="protein sequence ID" value="QHT26733.1"/>
    <property type="molecule type" value="Genomic_DNA"/>
</dbReference>
<dbReference type="Pfam" id="PF19071">
    <property type="entry name" value="DUF5767"/>
    <property type="match status" value="1"/>
</dbReference>
<accession>A0A6C0EEA1</accession>
<dbReference type="AlphaFoldDB" id="A0A6C0EEA1"/>
<organism evidence="3">
    <name type="scientific">viral metagenome</name>
    <dbReference type="NCBI Taxonomy" id="1070528"/>
    <lineage>
        <taxon>unclassified sequences</taxon>
        <taxon>metagenomes</taxon>
        <taxon>organismal metagenomes</taxon>
    </lineage>
</organism>
<feature type="compositionally biased region" description="Basic residues" evidence="2">
    <location>
        <begin position="468"/>
        <end position="482"/>
    </location>
</feature>
<protein>
    <submittedName>
        <fullName evidence="3">Uncharacterized protein</fullName>
    </submittedName>
</protein>
<feature type="region of interest" description="Disordered" evidence="2">
    <location>
        <begin position="42"/>
        <end position="115"/>
    </location>
</feature>
<evidence type="ECO:0000256" key="2">
    <source>
        <dbReference type="SAM" id="MobiDB-lite"/>
    </source>
</evidence>
<sequence>MSESETINNIEYQNAKGENLLENKKSTTDTDFFFNLIANPTKLSKKKVSSESSDEIVINSESSDNNSKKSDSSSDSSKTSKNSNKSTKSIKNNFTETKNNFTETNNFKNNNNNTNTNTNNIKLNHSFSNSVKNDKPKKLDSYEKRENITISNIEEVKILTPQEIRMKKIELIRKLSEIKSKGYELSKDYDFNSSLDEMEYEYELLKSFADKRNGVKLFKTGLLQAVSVIEFLNDKYDPFDFELSGWSDHITVEADSWEDVLEEIYEKYKGTGKKMAPEIKLLYLLIASASAFHFTKSYSSKLPGLDSVFASNPGLLSKIINSKENTSSQFMTTQEIHLEKQKEQINRKEIESKKQMLQQQNYIKQLQQQIHEQNIMKKNNSAVDFSNVNNEMHNSQISDKNIDRNQSINKMDIKVPEQVKDILNRIHTKSGIITYNTNIKSSIDTQDELSSNNDRLVSDTTLSENNPKKKQINKKKPNICIK</sequence>